<organism evidence="1 2">
    <name type="scientific">Acer negundo</name>
    <name type="common">Box elder</name>
    <dbReference type="NCBI Taxonomy" id="4023"/>
    <lineage>
        <taxon>Eukaryota</taxon>
        <taxon>Viridiplantae</taxon>
        <taxon>Streptophyta</taxon>
        <taxon>Embryophyta</taxon>
        <taxon>Tracheophyta</taxon>
        <taxon>Spermatophyta</taxon>
        <taxon>Magnoliopsida</taxon>
        <taxon>eudicotyledons</taxon>
        <taxon>Gunneridae</taxon>
        <taxon>Pentapetalae</taxon>
        <taxon>rosids</taxon>
        <taxon>malvids</taxon>
        <taxon>Sapindales</taxon>
        <taxon>Sapindaceae</taxon>
        <taxon>Hippocastanoideae</taxon>
        <taxon>Acereae</taxon>
        <taxon>Acer</taxon>
    </lineage>
</organism>
<dbReference type="EMBL" id="JAJSOW010000106">
    <property type="protein sequence ID" value="KAI9160645.1"/>
    <property type="molecule type" value="Genomic_DNA"/>
</dbReference>
<sequence>MDKWFSVAMAKARPVWLNFPRVPLCFRNLEFFMKMGRSIGEPLIIDEETILRHRLDMGRMLVLIQHGKPCPKRVKVYDGRRNFEITVEEERSPVTLGWIEDLLDLTKVTKKVFDGSEARRGS</sequence>
<protein>
    <recommendedName>
        <fullName evidence="3">DUF4283 domain-containing protein</fullName>
    </recommendedName>
</protein>
<gene>
    <name evidence="1" type="ORF">LWI28_010233</name>
</gene>
<evidence type="ECO:0000313" key="2">
    <source>
        <dbReference type="Proteomes" id="UP001064489"/>
    </source>
</evidence>
<evidence type="ECO:0008006" key="3">
    <source>
        <dbReference type="Google" id="ProtNLM"/>
    </source>
</evidence>
<dbReference type="Proteomes" id="UP001064489">
    <property type="component" value="Chromosome 2"/>
</dbReference>
<dbReference type="InterPro" id="IPR040256">
    <property type="entry name" value="At4g02000-like"/>
</dbReference>
<reference evidence="1" key="2">
    <citation type="submission" date="2023-02" db="EMBL/GenBank/DDBJ databases">
        <authorList>
            <person name="Swenson N.G."/>
            <person name="Wegrzyn J.L."/>
            <person name="Mcevoy S.L."/>
        </authorList>
    </citation>
    <scope>NUCLEOTIDE SEQUENCE</scope>
    <source>
        <strain evidence="1">91603</strain>
        <tissue evidence="1">Leaf</tissue>
    </source>
</reference>
<proteinExistence type="predicted"/>
<accession>A0AAD5NHJ1</accession>
<dbReference type="PANTHER" id="PTHR31286">
    <property type="entry name" value="GLYCINE-RICH CELL WALL STRUCTURAL PROTEIN 1.8-LIKE"/>
    <property type="match status" value="1"/>
</dbReference>
<evidence type="ECO:0000313" key="1">
    <source>
        <dbReference type="EMBL" id="KAI9160645.1"/>
    </source>
</evidence>
<comment type="caution">
    <text evidence="1">The sequence shown here is derived from an EMBL/GenBank/DDBJ whole genome shotgun (WGS) entry which is preliminary data.</text>
</comment>
<keyword evidence="2" id="KW-1185">Reference proteome</keyword>
<dbReference type="PANTHER" id="PTHR31286:SF180">
    <property type="entry name" value="OS10G0362600 PROTEIN"/>
    <property type="match status" value="1"/>
</dbReference>
<name>A0AAD5NHJ1_ACENE</name>
<reference evidence="1" key="1">
    <citation type="journal article" date="2022" name="Plant J.">
        <title>Strategies of tolerance reflected in two North American maple genomes.</title>
        <authorList>
            <person name="McEvoy S.L."/>
            <person name="Sezen U.U."/>
            <person name="Trouern-Trend A."/>
            <person name="McMahon S.M."/>
            <person name="Schaberg P.G."/>
            <person name="Yang J."/>
            <person name="Wegrzyn J.L."/>
            <person name="Swenson N.G."/>
        </authorList>
    </citation>
    <scope>NUCLEOTIDE SEQUENCE</scope>
    <source>
        <strain evidence="1">91603</strain>
    </source>
</reference>
<dbReference type="AlphaFoldDB" id="A0AAD5NHJ1"/>